<sequence length="95" mass="9515">MSETSGAASAVLVNCTVVDGRIVDGVGPLPDAAVWVRGDRIAAVGPRDEVLAQAGEQGGFTRVDLDGAYVTPGLTNMHTHLSLSLPGSGGDGVKG</sequence>
<dbReference type="InterPro" id="IPR011059">
    <property type="entry name" value="Metal-dep_hydrolase_composite"/>
</dbReference>
<evidence type="ECO:0000256" key="1">
    <source>
        <dbReference type="ARBA" id="ARBA00022723"/>
    </source>
</evidence>
<evidence type="ECO:0000259" key="4">
    <source>
        <dbReference type="Pfam" id="PF22039"/>
    </source>
</evidence>
<protein>
    <recommendedName>
        <fullName evidence="4">Aminodeoxyfutalosine deaminase/Imidazolonepropionase-like composite domain-containing protein</fullName>
    </recommendedName>
</protein>
<keyword evidence="3" id="KW-0862">Zinc</keyword>
<keyword evidence="2" id="KW-0378">Hydrolase</keyword>
<evidence type="ECO:0000313" key="5">
    <source>
        <dbReference type="EMBL" id="BCJ68887.1"/>
    </source>
</evidence>
<feature type="domain" description="Aminodeoxyfutalosine deaminase/Imidazolonepropionase-like composite" evidence="4">
    <location>
        <begin position="33"/>
        <end position="54"/>
    </location>
</feature>
<dbReference type="RefSeq" id="WP_343221523.1">
    <property type="nucleotide sequence ID" value="NZ_AP023359.1"/>
</dbReference>
<dbReference type="GO" id="GO:0016810">
    <property type="term" value="F:hydrolase activity, acting on carbon-nitrogen (but not peptide) bonds"/>
    <property type="evidence" value="ECO:0007669"/>
    <property type="project" value="InterPro"/>
</dbReference>
<dbReference type="SUPFAM" id="SSF51338">
    <property type="entry name" value="Composite domain of metallo-dependent hydrolases"/>
    <property type="match status" value="1"/>
</dbReference>
<keyword evidence="1" id="KW-0479">Metal-binding</keyword>
<dbReference type="EMBL" id="AP023359">
    <property type="protein sequence ID" value="BCJ68887.1"/>
    <property type="molecule type" value="Genomic_DNA"/>
</dbReference>
<name>A0A810N6H6_9ACTN</name>
<dbReference type="KEGG" id="pry:Prubr_59080"/>
<keyword evidence="6" id="KW-1185">Reference proteome</keyword>
<dbReference type="Proteomes" id="UP000680866">
    <property type="component" value="Chromosome"/>
</dbReference>
<proteinExistence type="predicted"/>
<accession>A0A810N6H6</accession>
<evidence type="ECO:0000256" key="2">
    <source>
        <dbReference type="ARBA" id="ARBA00022801"/>
    </source>
</evidence>
<dbReference type="GO" id="GO:0046872">
    <property type="term" value="F:metal ion binding"/>
    <property type="evidence" value="ECO:0007669"/>
    <property type="project" value="UniProtKB-KW"/>
</dbReference>
<reference evidence="5" key="1">
    <citation type="submission" date="2020-08" db="EMBL/GenBank/DDBJ databases">
        <title>Whole genome shotgun sequence of Polymorphospora rubra NBRC 101157.</title>
        <authorList>
            <person name="Komaki H."/>
            <person name="Tamura T."/>
        </authorList>
    </citation>
    <scope>NUCLEOTIDE SEQUENCE</scope>
    <source>
        <strain evidence="5">NBRC 101157</strain>
    </source>
</reference>
<dbReference type="InterPro" id="IPR054418">
    <property type="entry name" value="MQNX/HUTI_composite_N"/>
</dbReference>
<dbReference type="Pfam" id="PF22039">
    <property type="entry name" value="HUTI_composite_bact"/>
    <property type="match status" value="1"/>
</dbReference>
<gene>
    <name evidence="5" type="ORF">Prubr_59080</name>
</gene>
<organism evidence="5 6">
    <name type="scientific">Polymorphospora rubra</name>
    <dbReference type="NCBI Taxonomy" id="338584"/>
    <lineage>
        <taxon>Bacteria</taxon>
        <taxon>Bacillati</taxon>
        <taxon>Actinomycetota</taxon>
        <taxon>Actinomycetes</taxon>
        <taxon>Micromonosporales</taxon>
        <taxon>Micromonosporaceae</taxon>
        <taxon>Polymorphospora</taxon>
    </lineage>
</organism>
<dbReference type="AlphaFoldDB" id="A0A810N6H6"/>
<evidence type="ECO:0000313" key="6">
    <source>
        <dbReference type="Proteomes" id="UP000680866"/>
    </source>
</evidence>
<dbReference type="Gene3D" id="2.30.40.10">
    <property type="entry name" value="Urease, subunit C, domain 1"/>
    <property type="match status" value="1"/>
</dbReference>
<evidence type="ECO:0000256" key="3">
    <source>
        <dbReference type="ARBA" id="ARBA00022833"/>
    </source>
</evidence>